<feature type="region of interest" description="Disordered" evidence="1">
    <location>
        <begin position="1"/>
        <end position="65"/>
    </location>
</feature>
<keyword evidence="3" id="KW-1185">Reference proteome</keyword>
<evidence type="ECO:0000256" key="1">
    <source>
        <dbReference type="SAM" id="MobiDB-lite"/>
    </source>
</evidence>
<protein>
    <submittedName>
        <fullName evidence="2">Uncharacterized protein</fullName>
    </submittedName>
</protein>
<proteinExistence type="predicted"/>
<evidence type="ECO:0000313" key="3">
    <source>
        <dbReference type="Proteomes" id="UP001396334"/>
    </source>
</evidence>
<accession>A0ABR2PCY5</accession>
<comment type="caution">
    <text evidence="2">The sequence shown here is derived from an EMBL/GenBank/DDBJ whole genome shotgun (WGS) entry which is preliminary data.</text>
</comment>
<evidence type="ECO:0000313" key="2">
    <source>
        <dbReference type="EMBL" id="KAK8986293.1"/>
    </source>
</evidence>
<dbReference type="EMBL" id="JBBPBN010000064">
    <property type="protein sequence ID" value="KAK8986293.1"/>
    <property type="molecule type" value="Genomic_DNA"/>
</dbReference>
<organism evidence="2 3">
    <name type="scientific">Hibiscus sabdariffa</name>
    <name type="common">roselle</name>
    <dbReference type="NCBI Taxonomy" id="183260"/>
    <lineage>
        <taxon>Eukaryota</taxon>
        <taxon>Viridiplantae</taxon>
        <taxon>Streptophyta</taxon>
        <taxon>Embryophyta</taxon>
        <taxon>Tracheophyta</taxon>
        <taxon>Spermatophyta</taxon>
        <taxon>Magnoliopsida</taxon>
        <taxon>eudicotyledons</taxon>
        <taxon>Gunneridae</taxon>
        <taxon>Pentapetalae</taxon>
        <taxon>rosids</taxon>
        <taxon>malvids</taxon>
        <taxon>Malvales</taxon>
        <taxon>Malvaceae</taxon>
        <taxon>Malvoideae</taxon>
        <taxon>Hibiscus</taxon>
    </lineage>
</organism>
<feature type="compositionally biased region" description="Low complexity" evidence="1">
    <location>
        <begin position="14"/>
        <end position="26"/>
    </location>
</feature>
<feature type="compositionally biased region" description="Low complexity" evidence="1">
    <location>
        <begin position="51"/>
        <end position="65"/>
    </location>
</feature>
<sequence>MPDIAGDSTTIRVDSSSSDDGSLSVSTAGIPAGLLSSSVGSRQSPAPPAVAPVVTPASPSFSTPSLEEHGDLVDFSVTENGNQECCDSEPDSSTTVDISEAGDTCGDHRNIDHLRSGCSL</sequence>
<reference evidence="2 3" key="1">
    <citation type="journal article" date="2024" name="G3 (Bethesda)">
        <title>Genome assembly of Hibiscus sabdariffa L. provides insights into metabolisms of medicinal natural products.</title>
        <authorList>
            <person name="Kim T."/>
        </authorList>
    </citation>
    <scope>NUCLEOTIDE SEQUENCE [LARGE SCALE GENOMIC DNA]</scope>
    <source>
        <strain evidence="2">TK-2024</strain>
        <tissue evidence="2">Old leaves</tissue>
    </source>
</reference>
<gene>
    <name evidence="2" type="ORF">V6N11_013787</name>
</gene>
<name>A0ABR2PCY5_9ROSI</name>
<dbReference type="Proteomes" id="UP001396334">
    <property type="component" value="Unassembled WGS sequence"/>
</dbReference>